<dbReference type="PROSITE" id="PS50005">
    <property type="entry name" value="TPR"/>
    <property type="match status" value="2"/>
</dbReference>
<reference evidence="2 3" key="1">
    <citation type="journal article" date="2024" name="IMA Fungus">
        <title>IMA Genome - F19 : A genome assembly and annotation guide to empower mycologists, including annotated draft genome sequences of Ceratocystis pirilliformis, Diaporthe australafricana, Fusarium ophioides, Paecilomyces lecythidis, and Sporothrix stenoceras.</title>
        <authorList>
            <person name="Aylward J."/>
            <person name="Wilson A.M."/>
            <person name="Visagie C.M."/>
            <person name="Spraker J."/>
            <person name="Barnes I."/>
            <person name="Buitendag C."/>
            <person name="Ceriani C."/>
            <person name="Del Mar Angel L."/>
            <person name="du Plessis D."/>
            <person name="Fuchs T."/>
            <person name="Gasser K."/>
            <person name="Kramer D."/>
            <person name="Li W."/>
            <person name="Munsamy K."/>
            <person name="Piso A."/>
            <person name="Price J.L."/>
            <person name="Sonnekus B."/>
            <person name="Thomas C."/>
            <person name="van der Nest A."/>
            <person name="van Dijk A."/>
            <person name="van Heerden A."/>
            <person name="van Vuuren N."/>
            <person name="Yilmaz N."/>
            <person name="Duong T.A."/>
            <person name="van der Merwe N.A."/>
            <person name="Wingfield M.J."/>
            <person name="Wingfield B.D."/>
        </authorList>
    </citation>
    <scope>NUCLEOTIDE SEQUENCE [LARGE SCALE GENOMIC DNA]</scope>
    <source>
        <strain evidence="2 3">CMW 18300</strain>
    </source>
</reference>
<dbReference type="Proteomes" id="UP001583177">
    <property type="component" value="Unassembled WGS sequence"/>
</dbReference>
<dbReference type="Gene3D" id="1.25.40.10">
    <property type="entry name" value="Tetratricopeptide repeat domain"/>
    <property type="match status" value="2"/>
</dbReference>
<keyword evidence="1" id="KW-0802">TPR repeat</keyword>
<feature type="repeat" description="TPR" evidence="1">
    <location>
        <begin position="31"/>
        <end position="64"/>
    </location>
</feature>
<dbReference type="InterPro" id="IPR011990">
    <property type="entry name" value="TPR-like_helical_dom_sf"/>
</dbReference>
<proteinExistence type="predicted"/>
<keyword evidence="3" id="KW-1185">Reference proteome</keyword>
<dbReference type="SMART" id="SM00028">
    <property type="entry name" value="TPR"/>
    <property type="match status" value="2"/>
</dbReference>
<sequence length="583" mass="65776">MSPPLLAAAVHSDYYDLGMYHREITTSSEDAQLWFNRGLLWAYSFNHDEAVKCFMKATESDPECTMAWWGIAYALGPNYNKSWALFDREDLDRTLARAKTVLERAQSTAIRAQPVERALVVAMAARFHTPDNAPFDPKTLNNAYAEAMRTVYATFNQDLDICALFAESLICKRPRQLWDLDTGVPSTSDTVQARDVLEAAMRSPGGLDHPAIGHMYIHLMEMSPFPEKALLASDRLRHLVPDGSHLRHMATHIDIACGDYRRGIDSNCDAMIADDRYFETQQGSYLYSGYRSHNLHVLAYAAMMAGRSEDALMAATRLTQVITPELLSVRSPPMSDWLEYQLGTLFHVLIRFGRWEEILQTALPENPNLMSITTATQRYARGIALAVLGRTREARIEQEEFEVARRAVPSDRFYGLNCKASKLLDIASMMMEGELLYREGAFEEAFACLRQGIAAEDCLPYADPPLRMQPLRHVLGDLLLEQGRAEEAEEIYRQDLGLSPNLSRRKARLNNVWSWHGLYECLQKLGKKDDMRMFRQQRDIVVASADVPIGSSCFCRLRTAEVEGPVSASIHQTGTPATAHPCH</sequence>
<dbReference type="EMBL" id="JAWRVE010000017">
    <property type="protein sequence ID" value="KAL1876300.1"/>
    <property type="molecule type" value="Genomic_DNA"/>
</dbReference>
<evidence type="ECO:0008006" key="4">
    <source>
        <dbReference type="Google" id="ProtNLM"/>
    </source>
</evidence>
<protein>
    <recommendedName>
        <fullName evidence="4">TPR domain-containing protein</fullName>
    </recommendedName>
</protein>
<evidence type="ECO:0000256" key="1">
    <source>
        <dbReference type="PROSITE-ProRule" id="PRU00339"/>
    </source>
</evidence>
<comment type="caution">
    <text evidence="2">The sequence shown here is derived from an EMBL/GenBank/DDBJ whole genome shotgun (WGS) entry which is preliminary data.</text>
</comment>
<accession>A0ABR3XKR4</accession>
<dbReference type="Pfam" id="PF13181">
    <property type="entry name" value="TPR_8"/>
    <property type="match status" value="2"/>
</dbReference>
<organism evidence="2 3">
    <name type="scientific">Diaporthe australafricana</name>
    <dbReference type="NCBI Taxonomy" id="127596"/>
    <lineage>
        <taxon>Eukaryota</taxon>
        <taxon>Fungi</taxon>
        <taxon>Dikarya</taxon>
        <taxon>Ascomycota</taxon>
        <taxon>Pezizomycotina</taxon>
        <taxon>Sordariomycetes</taxon>
        <taxon>Sordariomycetidae</taxon>
        <taxon>Diaporthales</taxon>
        <taxon>Diaporthaceae</taxon>
        <taxon>Diaporthe</taxon>
    </lineage>
</organism>
<dbReference type="InterPro" id="IPR019734">
    <property type="entry name" value="TPR_rpt"/>
</dbReference>
<feature type="repeat" description="TPR" evidence="1">
    <location>
        <begin position="469"/>
        <end position="502"/>
    </location>
</feature>
<evidence type="ECO:0000313" key="2">
    <source>
        <dbReference type="EMBL" id="KAL1876300.1"/>
    </source>
</evidence>
<dbReference type="PANTHER" id="PTHR45588">
    <property type="entry name" value="TPR DOMAIN-CONTAINING PROTEIN"/>
    <property type="match status" value="1"/>
</dbReference>
<dbReference type="SUPFAM" id="SSF48452">
    <property type="entry name" value="TPR-like"/>
    <property type="match status" value="1"/>
</dbReference>
<dbReference type="PANTHER" id="PTHR45588:SF1">
    <property type="entry name" value="WW DOMAIN-CONTAINING PROTEIN"/>
    <property type="match status" value="1"/>
</dbReference>
<evidence type="ECO:0000313" key="3">
    <source>
        <dbReference type="Proteomes" id="UP001583177"/>
    </source>
</evidence>
<name>A0ABR3XKR4_9PEZI</name>
<gene>
    <name evidence="2" type="ORF">Daus18300_002929</name>
</gene>